<sequence length="62" mass="6816">MASEEATTDGFHHSCTTVRSRSLWRVPPLIRFRSSAACHSVLSLGRCYFSSSSTIDLPDGLN</sequence>
<proteinExistence type="predicted"/>
<evidence type="ECO:0000313" key="1">
    <source>
        <dbReference type="EMBL" id="KAH3709583.1"/>
    </source>
</evidence>
<comment type="caution">
    <text evidence="1">The sequence shown here is derived from an EMBL/GenBank/DDBJ whole genome shotgun (WGS) entry which is preliminary data.</text>
</comment>
<evidence type="ECO:0000313" key="2">
    <source>
        <dbReference type="Proteomes" id="UP000828390"/>
    </source>
</evidence>
<reference evidence="1" key="2">
    <citation type="submission" date="2020-11" db="EMBL/GenBank/DDBJ databases">
        <authorList>
            <person name="McCartney M.A."/>
            <person name="Auch B."/>
            <person name="Kono T."/>
            <person name="Mallez S."/>
            <person name="Becker A."/>
            <person name="Gohl D.M."/>
            <person name="Silverstein K.A.T."/>
            <person name="Koren S."/>
            <person name="Bechman K.B."/>
            <person name="Herman A."/>
            <person name="Abrahante J.E."/>
            <person name="Garbe J."/>
        </authorList>
    </citation>
    <scope>NUCLEOTIDE SEQUENCE</scope>
    <source>
        <strain evidence="1">Duluth1</strain>
        <tissue evidence="1">Whole animal</tissue>
    </source>
</reference>
<dbReference type="EMBL" id="JAIWYP010000014">
    <property type="protein sequence ID" value="KAH3709583.1"/>
    <property type="molecule type" value="Genomic_DNA"/>
</dbReference>
<reference evidence="1" key="1">
    <citation type="journal article" date="2019" name="bioRxiv">
        <title>The Genome of the Zebra Mussel, Dreissena polymorpha: A Resource for Invasive Species Research.</title>
        <authorList>
            <person name="McCartney M.A."/>
            <person name="Auch B."/>
            <person name="Kono T."/>
            <person name="Mallez S."/>
            <person name="Zhang Y."/>
            <person name="Obille A."/>
            <person name="Becker A."/>
            <person name="Abrahante J.E."/>
            <person name="Garbe J."/>
            <person name="Badalamenti J.P."/>
            <person name="Herman A."/>
            <person name="Mangelson H."/>
            <person name="Liachko I."/>
            <person name="Sullivan S."/>
            <person name="Sone E.D."/>
            <person name="Koren S."/>
            <person name="Silverstein K.A.T."/>
            <person name="Beckman K.B."/>
            <person name="Gohl D.M."/>
        </authorList>
    </citation>
    <scope>NUCLEOTIDE SEQUENCE</scope>
    <source>
        <strain evidence="1">Duluth1</strain>
        <tissue evidence="1">Whole animal</tissue>
    </source>
</reference>
<accession>A0A9D3YYB0</accession>
<gene>
    <name evidence="1" type="ORF">DPMN_069047</name>
</gene>
<dbReference type="Proteomes" id="UP000828390">
    <property type="component" value="Unassembled WGS sequence"/>
</dbReference>
<organism evidence="1 2">
    <name type="scientific">Dreissena polymorpha</name>
    <name type="common">Zebra mussel</name>
    <name type="synonym">Mytilus polymorpha</name>
    <dbReference type="NCBI Taxonomy" id="45954"/>
    <lineage>
        <taxon>Eukaryota</taxon>
        <taxon>Metazoa</taxon>
        <taxon>Spiralia</taxon>
        <taxon>Lophotrochozoa</taxon>
        <taxon>Mollusca</taxon>
        <taxon>Bivalvia</taxon>
        <taxon>Autobranchia</taxon>
        <taxon>Heteroconchia</taxon>
        <taxon>Euheterodonta</taxon>
        <taxon>Imparidentia</taxon>
        <taxon>Neoheterodontei</taxon>
        <taxon>Myida</taxon>
        <taxon>Dreissenoidea</taxon>
        <taxon>Dreissenidae</taxon>
        <taxon>Dreissena</taxon>
    </lineage>
</organism>
<keyword evidence="2" id="KW-1185">Reference proteome</keyword>
<protein>
    <submittedName>
        <fullName evidence="1">Uncharacterized protein</fullName>
    </submittedName>
</protein>
<name>A0A9D3YYB0_DREPO</name>
<dbReference type="AlphaFoldDB" id="A0A9D3YYB0"/>